<dbReference type="GO" id="GO:0005743">
    <property type="term" value="C:mitochondrial inner membrane"/>
    <property type="evidence" value="ECO:0007669"/>
    <property type="project" value="UniProtKB-SubCell"/>
</dbReference>
<evidence type="ECO:0000256" key="7">
    <source>
        <dbReference type="ARBA" id="ARBA00022989"/>
    </source>
</evidence>
<name>A0A4X2KAA6_VOMUR</name>
<evidence type="ECO:0000256" key="11">
    <source>
        <dbReference type="ARBA" id="ARBA00024242"/>
    </source>
</evidence>
<evidence type="ECO:0000256" key="14">
    <source>
        <dbReference type="ARBA" id="ARBA00045773"/>
    </source>
</evidence>
<dbReference type="PANTHER" id="PTHR45671:SF10">
    <property type="entry name" value="SOLUTE CARRIER FAMILY 25 MEMBER 3"/>
    <property type="match status" value="1"/>
</dbReference>
<dbReference type="PANTHER" id="PTHR45671">
    <property type="entry name" value="SOLUTE CARRIER FAMILY 25 (MITOCHONDRIAL CARRIER PHOSPHATE CARRIER), MEMBER 3, LIKE-RELATED-RELATED"/>
    <property type="match status" value="1"/>
</dbReference>
<evidence type="ECO:0000313" key="18">
    <source>
        <dbReference type="Ensembl" id="ENSVURP00010008823.1"/>
    </source>
</evidence>
<keyword evidence="3 17" id="KW-0813">Transport</keyword>
<keyword evidence="8" id="KW-0496">Mitochondrion</keyword>
<evidence type="ECO:0000256" key="1">
    <source>
        <dbReference type="ARBA" id="ARBA00004448"/>
    </source>
</evidence>
<dbReference type="Gene3D" id="1.50.40.10">
    <property type="entry name" value="Mitochondrial carrier domain"/>
    <property type="match status" value="1"/>
</dbReference>
<dbReference type="GeneTree" id="ENSGT00390000008708"/>
<keyword evidence="6" id="KW-0999">Mitochondrion inner membrane</keyword>
<comment type="function">
    <text evidence="14">Inorganic ion transporter that transports phosphate or copper ions across the mitochondrial inner membrane into the matrix compartment. Mediates proton-coupled symport of phosphate ions necessary for mitochondrial oxidative phosphorylation of ADP to ATP. Transports copper ions probably in the form of anionic copper(I) complexes to maintain mitochondrial matrix copper pool and to supply copper for cytochrome C oxidase complex assembly. May also play a role in regulation of the mitochondrial permeability transition pore (mPTP).</text>
</comment>
<evidence type="ECO:0000256" key="8">
    <source>
        <dbReference type="ARBA" id="ARBA00023128"/>
    </source>
</evidence>
<comment type="subcellular location">
    <subcellularLocation>
        <location evidence="1">Mitochondrion inner membrane</location>
        <topology evidence="1">Multi-pass membrane protein</topology>
    </subcellularLocation>
</comment>
<reference evidence="19" key="1">
    <citation type="submission" date="2018-12" db="EMBL/GenBank/DDBJ databases">
        <authorList>
            <person name="Yazar S."/>
        </authorList>
    </citation>
    <scope>NUCLEOTIDE SEQUENCE [LARGE SCALE GENOMIC DNA]</scope>
</reference>
<dbReference type="AlphaFoldDB" id="A0A4X2KAA6"/>
<keyword evidence="9 16" id="KW-0472">Membrane</keyword>
<evidence type="ECO:0000256" key="3">
    <source>
        <dbReference type="ARBA" id="ARBA00022448"/>
    </source>
</evidence>
<evidence type="ECO:0000256" key="4">
    <source>
        <dbReference type="ARBA" id="ARBA00022692"/>
    </source>
</evidence>
<comment type="catalytic activity">
    <reaction evidence="15">
        <text>phosphate(in) + H(+)(in) = phosphate(out) + H(+)(out)</text>
        <dbReference type="Rhea" id="RHEA:29939"/>
        <dbReference type="ChEBI" id="CHEBI:15378"/>
        <dbReference type="ChEBI" id="CHEBI:43474"/>
    </reaction>
    <physiologicalReaction direction="right-to-left" evidence="15">
        <dbReference type="Rhea" id="RHEA:29941"/>
    </physiologicalReaction>
</comment>
<dbReference type="PROSITE" id="PS50920">
    <property type="entry name" value="SOLCAR"/>
    <property type="match status" value="1"/>
</dbReference>
<keyword evidence="19" id="KW-1185">Reference proteome</keyword>
<dbReference type="Ensembl" id="ENSVURT00010010015.1">
    <property type="protein sequence ID" value="ENSVURP00010008823.1"/>
    <property type="gene ID" value="ENSVURG00010006843.1"/>
</dbReference>
<evidence type="ECO:0000256" key="17">
    <source>
        <dbReference type="RuleBase" id="RU000488"/>
    </source>
</evidence>
<evidence type="ECO:0000256" key="13">
    <source>
        <dbReference type="ARBA" id="ARBA00035382"/>
    </source>
</evidence>
<sequence>MPISASICDSSVVKLLLCFVPRRDTSEAIYSNSPILQMKKLRLRYKSCVSAVLEYSCEYGSMKFYVLCGIGGNLICGLTHIAVIPLDLVKCRMHVDPQKYKGIFNGFSITLREDGVHGLAKGWAPTFIGYSMRGLCKFGFYEVFEASKCNCCNNPTILEKRVSCK</sequence>
<dbReference type="GO" id="GO:0005315">
    <property type="term" value="F:phosphate transmembrane transporter activity"/>
    <property type="evidence" value="ECO:0007669"/>
    <property type="project" value="InterPro"/>
</dbReference>
<proteinExistence type="inferred from homology"/>
<dbReference type="Pfam" id="PF00153">
    <property type="entry name" value="Mito_carr"/>
    <property type="match status" value="1"/>
</dbReference>
<protein>
    <recommendedName>
        <fullName evidence="11">Solute carrier family 25 member 3</fullName>
    </recommendedName>
    <alternativeName>
        <fullName evidence="13">Phosphate carrier protein, mitochondrial</fullName>
    </alternativeName>
    <alternativeName>
        <fullName evidence="12">Phosphate transport protein</fullName>
    </alternativeName>
</protein>
<evidence type="ECO:0000256" key="12">
    <source>
        <dbReference type="ARBA" id="ARBA00031327"/>
    </source>
</evidence>
<evidence type="ECO:0000256" key="6">
    <source>
        <dbReference type="ARBA" id="ARBA00022792"/>
    </source>
</evidence>
<reference evidence="18" key="2">
    <citation type="submission" date="2025-08" db="UniProtKB">
        <authorList>
            <consortium name="Ensembl"/>
        </authorList>
    </citation>
    <scope>IDENTIFICATION</scope>
</reference>
<evidence type="ECO:0000256" key="9">
    <source>
        <dbReference type="ARBA" id="ARBA00023136"/>
    </source>
</evidence>
<comment type="similarity">
    <text evidence="2 17">Belongs to the mitochondrial carrier (TC 2.A.29) family.</text>
</comment>
<dbReference type="Proteomes" id="UP000314987">
    <property type="component" value="Unassembled WGS sequence"/>
</dbReference>
<feature type="repeat" description="Solcar" evidence="16">
    <location>
        <begin position="63"/>
        <end position="147"/>
    </location>
</feature>
<keyword evidence="7" id="KW-1133">Transmembrane helix</keyword>
<evidence type="ECO:0000256" key="5">
    <source>
        <dbReference type="ARBA" id="ARBA00022737"/>
    </source>
</evidence>
<accession>A0A4X2KAA6</accession>
<dbReference type="GO" id="GO:1990547">
    <property type="term" value="P:mitochondrial phosphate ion transmembrane transport"/>
    <property type="evidence" value="ECO:0007669"/>
    <property type="project" value="InterPro"/>
</dbReference>
<dbReference type="SUPFAM" id="SSF103506">
    <property type="entry name" value="Mitochondrial carrier"/>
    <property type="match status" value="1"/>
</dbReference>
<dbReference type="STRING" id="29139.ENSVURP00010008823"/>
<dbReference type="InterPro" id="IPR023395">
    <property type="entry name" value="MCP_dom_sf"/>
</dbReference>
<evidence type="ECO:0000313" key="19">
    <source>
        <dbReference type="Proteomes" id="UP000314987"/>
    </source>
</evidence>
<evidence type="ECO:0000256" key="2">
    <source>
        <dbReference type="ARBA" id="ARBA00006375"/>
    </source>
</evidence>
<organism evidence="18 19">
    <name type="scientific">Vombatus ursinus</name>
    <name type="common">Common wombat</name>
    <dbReference type="NCBI Taxonomy" id="29139"/>
    <lineage>
        <taxon>Eukaryota</taxon>
        <taxon>Metazoa</taxon>
        <taxon>Chordata</taxon>
        <taxon>Craniata</taxon>
        <taxon>Vertebrata</taxon>
        <taxon>Euteleostomi</taxon>
        <taxon>Mammalia</taxon>
        <taxon>Metatheria</taxon>
        <taxon>Diprotodontia</taxon>
        <taxon>Vombatidae</taxon>
        <taxon>Vombatus</taxon>
    </lineage>
</organism>
<evidence type="ECO:0000256" key="10">
    <source>
        <dbReference type="ARBA" id="ARBA00024212"/>
    </source>
</evidence>
<evidence type="ECO:0000256" key="15">
    <source>
        <dbReference type="ARBA" id="ARBA00049011"/>
    </source>
</evidence>
<evidence type="ECO:0000256" key="16">
    <source>
        <dbReference type="PROSITE-ProRule" id="PRU00282"/>
    </source>
</evidence>
<keyword evidence="4 16" id="KW-0812">Transmembrane</keyword>
<dbReference type="InterPro" id="IPR044677">
    <property type="entry name" value="SLC25A3/Pic2/Mir1-like"/>
</dbReference>
<comment type="subunit">
    <text evidence="10">Interacts with PPIF; the interaction is impaired by CsA.</text>
</comment>
<reference evidence="18" key="3">
    <citation type="submission" date="2025-09" db="UniProtKB">
        <authorList>
            <consortium name="Ensembl"/>
        </authorList>
    </citation>
    <scope>IDENTIFICATION</scope>
</reference>
<keyword evidence="5" id="KW-0677">Repeat</keyword>
<dbReference type="InterPro" id="IPR018108">
    <property type="entry name" value="MCP_transmembrane"/>
</dbReference>